<comment type="similarity">
    <text evidence="1 2">Belongs to the short-chain dehydrogenases/reductases (SDR) family.</text>
</comment>
<evidence type="ECO:0000313" key="5">
    <source>
        <dbReference type="Proteomes" id="UP001501671"/>
    </source>
</evidence>
<dbReference type="Gene3D" id="3.40.50.720">
    <property type="entry name" value="NAD(P)-binding Rossmann-like Domain"/>
    <property type="match status" value="1"/>
</dbReference>
<dbReference type="CDD" id="cd05233">
    <property type="entry name" value="SDR_c"/>
    <property type="match status" value="1"/>
</dbReference>
<dbReference type="InterPro" id="IPR036291">
    <property type="entry name" value="NAD(P)-bd_dom_sf"/>
</dbReference>
<dbReference type="Proteomes" id="UP001501671">
    <property type="component" value="Unassembled WGS sequence"/>
</dbReference>
<dbReference type="InterPro" id="IPR002347">
    <property type="entry name" value="SDR_fam"/>
</dbReference>
<proteinExistence type="inferred from homology"/>
<evidence type="ECO:0000259" key="3">
    <source>
        <dbReference type="SMART" id="SM00822"/>
    </source>
</evidence>
<dbReference type="PRINTS" id="PR00080">
    <property type="entry name" value="SDRFAMILY"/>
</dbReference>
<organism evidence="4 5">
    <name type="scientific">Pigmentiphaga soli</name>
    <dbReference type="NCBI Taxonomy" id="1007095"/>
    <lineage>
        <taxon>Bacteria</taxon>
        <taxon>Pseudomonadati</taxon>
        <taxon>Pseudomonadota</taxon>
        <taxon>Betaproteobacteria</taxon>
        <taxon>Burkholderiales</taxon>
        <taxon>Alcaligenaceae</taxon>
        <taxon>Pigmentiphaga</taxon>
    </lineage>
</organism>
<dbReference type="PRINTS" id="PR00081">
    <property type="entry name" value="GDHRDH"/>
</dbReference>
<evidence type="ECO:0000256" key="2">
    <source>
        <dbReference type="RuleBase" id="RU000363"/>
    </source>
</evidence>
<dbReference type="PANTHER" id="PTHR42760">
    <property type="entry name" value="SHORT-CHAIN DEHYDROGENASES/REDUCTASES FAMILY MEMBER"/>
    <property type="match status" value="1"/>
</dbReference>
<dbReference type="Pfam" id="PF00106">
    <property type="entry name" value="adh_short"/>
    <property type="match status" value="1"/>
</dbReference>
<evidence type="ECO:0000256" key="1">
    <source>
        <dbReference type="ARBA" id="ARBA00006484"/>
    </source>
</evidence>
<feature type="domain" description="Ketoreductase" evidence="3">
    <location>
        <begin position="9"/>
        <end position="188"/>
    </location>
</feature>
<sequence>MNDPKPTGRVALITGASRGIGAAAALALARRGIAPVLAVRRPEAAQEAAGAVRALGLPCLVAACDVADYAAVQRCVSEVLQAWGRLDAVINNAGQIEPQGRLAQTDPAAWAQAIASNLVGPYHVLRAALPELLRRRGAVVNVSTGAAHTPRDGWSAYCSSKAGLYMLSRSVLAEYGGEGLSVYSLQPGVVDTDMQARIRSAGANEISRIPREKLASPARSAAVIAWLADTLPQDLMGSDLSVADADLLRRAGAPE</sequence>
<dbReference type="InterPro" id="IPR057326">
    <property type="entry name" value="KR_dom"/>
</dbReference>
<gene>
    <name evidence="4" type="ORF">GCM10023144_19380</name>
</gene>
<accession>A0ABP8GXR7</accession>
<reference evidence="5" key="1">
    <citation type="journal article" date="2019" name="Int. J. Syst. Evol. Microbiol.">
        <title>The Global Catalogue of Microorganisms (GCM) 10K type strain sequencing project: providing services to taxonomists for standard genome sequencing and annotation.</title>
        <authorList>
            <consortium name="The Broad Institute Genomics Platform"/>
            <consortium name="The Broad Institute Genome Sequencing Center for Infectious Disease"/>
            <person name="Wu L."/>
            <person name="Ma J."/>
        </authorList>
    </citation>
    <scope>NUCLEOTIDE SEQUENCE [LARGE SCALE GENOMIC DNA]</scope>
    <source>
        <strain evidence="5">JCM 17666</strain>
    </source>
</reference>
<dbReference type="RefSeq" id="WP_345248759.1">
    <property type="nucleotide sequence ID" value="NZ_BAABFO010000007.1"/>
</dbReference>
<dbReference type="SMART" id="SM00822">
    <property type="entry name" value="PKS_KR"/>
    <property type="match status" value="1"/>
</dbReference>
<name>A0ABP8GXR7_9BURK</name>
<keyword evidence="5" id="KW-1185">Reference proteome</keyword>
<evidence type="ECO:0000313" key="4">
    <source>
        <dbReference type="EMBL" id="GAA4331093.1"/>
    </source>
</evidence>
<dbReference type="EMBL" id="BAABFO010000007">
    <property type="protein sequence ID" value="GAA4331093.1"/>
    <property type="molecule type" value="Genomic_DNA"/>
</dbReference>
<protein>
    <submittedName>
        <fullName evidence="4">SDR family oxidoreductase</fullName>
    </submittedName>
</protein>
<dbReference type="SUPFAM" id="SSF51735">
    <property type="entry name" value="NAD(P)-binding Rossmann-fold domains"/>
    <property type="match status" value="1"/>
</dbReference>
<comment type="caution">
    <text evidence="4">The sequence shown here is derived from an EMBL/GenBank/DDBJ whole genome shotgun (WGS) entry which is preliminary data.</text>
</comment>